<dbReference type="EMBL" id="CP009288">
    <property type="protein sequence ID" value="AIQ15112.1"/>
    <property type="molecule type" value="Genomic_DNA"/>
</dbReference>
<evidence type="ECO:0000259" key="1">
    <source>
        <dbReference type="Pfam" id="PF01872"/>
    </source>
</evidence>
<organism evidence="2 3">
    <name type="scientific">Paenibacillus durus</name>
    <name type="common">Paenibacillus azotofixans</name>
    <dbReference type="NCBI Taxonomy" id="44251"/>
    <lineage>
        <taxon>Bacteria</taxon>
        <taxon>Bacillati</taxon>
        <taxon>Bacillota</taxon>
        <taxon>Bacilli</taxon>
        <taxon>Bacillales</taxon>
        <taxon>Paenibacillaceae</taxon>
        <taxon>Paenibacillus</taxon>
    </lineage>
</organism>
<gene>
    <name evidence="2" type="ORF">PDUR_27015</name>
</gene>
<feature type="domain" description="Bacterial bifunctional deaminase-reductase C-terminal" evidence="1">
    <location>
        <begin position="2"/>
        <end position="180"/>
    </location>
</feature>
<dbReference type="Pfam" id="PF01872">
    <property type="entry name" value="RibD_C"/>
    <property type="match status" value="1"/>
</dbReference>
<dbReference type="SUPFAM" id="SSF53597">
    <property type="entry name" value="Dihydrofolate reductase-like"/>
    <property type="match status" value="1"/>
</dbReference>
<dbReference type="InterPro" id="IPR050765">
    <property type="entry name" value="Riboflavin_Biosynth_HTPR"/>
</dbReference>
<dbReference type="PANTHER" id="PTHR38011:SF11">
    <property type="entry name" value="2,5-DIAMINO-6-RIBOSYLAMINO-4(3H)-PYRIMIDINONE 5'-PHOSPHATE REDUCTASE"/>
    <property type="match status" value="1"/>
</dbReference>
<dbReference type="InterPro" id="IPR024072">
    <property type="entry name" value="DHFR-like_dom_sf"/>
</dbReference>
<dbReference type="RefSeq" id="WP_042208787.1">
    <property type="nucleotide sequence ID" value="NZ_CP009288.1"/>
</dbReference>
<sequence>MRKIVVFNNVSIDGYYAGLNGEIDWFIHDPEVNQAAHEMMNPDTVLFGRATYQMFESYWPHVANNPNAPEGARMMANELNQMTKVVFSTTLQEVNWENSKLHSGNLAEEVRRLKVGEGADITIFGSGTIVQQLEKEALIDEYLLVLTPVVIGTGRPLFKDVNKMKLELLETRSFKSGVVLLHYGMGGTHQNL</sequence>
<dbReference type="AlphaFoldDB" id="A0A089HVJ0"/>
<protein>
    <recommendedName>
        <fullName evidence="1">Bacterial bifunctional deaminase-reductase C-terminal domain-containing protein</fullName>
    </recommendedName>
</protein>
<keyword evidence="3" id="KW-1185">Reference proteome</keyword>
<dbReference type="Gene3D" id="3.40.430.10">
    <property type="entry name" value="Dihydrofolate Reductase, subunit A"/>
    <property type="match status" value="1"/>
</dbReference>
<evidence type="ECO:0000313" key="2">
    <source>
        <dbReference type="EMBL" id="AIQ15112.1"/>
    </source>
</evidence>
<dbReference type="GO" id="GO:0009231">
    <property type="term" value="P:riboflavin biosynthetic process"/>
    <property type="evidence" value="ECO:0007669"/>
    <property type="project" value="InterPro"/>
</dbReference>
<dbReference type="STRING" id="44251.PDUR_27015"/>
<name>A0A089HVJ0_PAEDU</name>
<proteinExistence type="predicted"/>
<accession>A0A089HVJ0</accession>
<dbReference type="Proteomes" id="UP000029409">
    <property type="component" value="Chromosome"/>
</dbReference>
<dbReference type="GO" id="GO:0008703">
    <property type="term" value="F:5-amino-6-(5-phosphoribosylamino)uracil reductase activity"/>
    <property type="evidence" value="ECO:0007669"/>
    <property type="project" value="InterPro"/>
</dbReference>
<dbReference type="KEGG" id="pdu:PDUR_27015"/>
<dbReference type="OrthoDB" id="195113at2"/>
<evidence type="ECO:0000313" key="3">
    <source>
        <dbReference type="Proteomes" id="UP000029409"/>
    </source>
</evidence>
<dbReference type="eggNOG" id="COG0262">
    <property type="taxonomic scope" value="Bacteria"/>
</dbReference>
<dbReference type="InterPro" id="IPR002734">
    <property type="entry name" value="RibDG_C"/>
</dbReference>
<dbReference type="PANTHER" id="PTHR38011">
    <property type="entry name" value="DIHYDROFOLATE REDUCTASE FAMILY PROTEIN (AFU_ORTHOLOGUE AFUA_8G06820)"/>
    <property type="match status" value="1"/>
</dbReference>
<reference evidence="2 3" key="1">
    <citation type="submission" date="2014-08" db="EMBL/GenBank/DDBJ databases">
        <title>Comparative genomics of the Paenibacillus odorifer group.</title>
        <authorList>
            <person name="den Bakker H.C."/>
            <person name="Tsai Y.-C."/>
            <person name="Martin N."/>
            <person name="Korlach J."/>
            <person name="Wiedmann M."/>
        </authorList>
    </citation>
    <scope>NUCLEOTIDE SEQUENCE [LARGE SCALE GENOMIC DNA]</scope>
    <source>
        <strain evidence="2 3">DSM 1735</strain>
    </source>
</reference>